<dbReference type="SUPFAM" id="SSF56672">
    <property type="entry name" value="DNA/RNA polymerases"/>
    <property type="match status" value="1"/>
</dbReference>
<comment type="similarity">
    <text evidence="1">Belongs to the DNA polymerase type-B family.</text>
</comment>
<keyword evidence="3" id="KW-0808">Transferase</keyword>
<keyword evidence="4" id="KW-0548">Nucleotidyltransferase</keyword>
<dbReference type="GO" id="GO:0003887">
    <property type="term" value="F:DNA-directed DNA polymerase activity"/>
    <property type="evidence" value="ECO:0007669"/>
    <property type="project" value="UniProtKB-KW"/>
</dbReference>
<dbReference type="Pfam" id="PF00136">
    <property type="entry name" value="DNA_pol_B"/>
    <property type="match status" value="3"/>
</dbReference>
<feature type="domain" description="DNA-directed DNA polymerase family B exonuclease" evidence="9">
    <location>
        <begin position="131"/>
        <end position="369"/>
    </location>
</feature>
<dbReference type="InterPro" id="IPR036397">
    <property type="entry name" value="RNaseH_sf"/>
</dbReference>
<dbReference type="InterPro" id="IPR043502">
    <property type="entry name" value="DNA/RNA_pol_sf"/>
</dbReference>
<dbReference type="InterPro" id="IPR023211">
    <property type="entry name" value="DNA_pol_palm_dom_sf"/>
</dbReference>
<dbReference type="AlphaFoldDB" id="A0A381UEN9"/>
<reference evidence="10" key="1">
    <citation type="submission" date="2018-05" db="EMBL/GenBank/DDBJ databases">
        <authorList>
            <person name="Lanie J.A."/>
            <person name="Ng W.-L."/>
            <person name="Kazmierczak K.M."/>
            <person name="Andrzejewski T.M."/>
            <person name="Davidsen T.M."/>
            <person name="Wayne K.J."/>
            <person name="Tettelin H."/>
            <person name="Glass J.I."/>
            <person name="Rusch D."/>
            <person name="Podicherti R."/>
            <person name="Tsui H.-C.T."/>
            <person name="Winkler M.E."/>
        </authorList>
    </citation>
    <scope>NUCLEOTIDE SEQUENCE</scope>
</reference>
<dbReference type="SUPFAM" id="SSF53098">
    <property type="entry name" value="Ribonuclease H-like"/>
    <property type="match status" value="1"/>
</dbReference>
<sequence>MSLNLQIIDVSEKDIDWKYHIMLFCIDDDSNSYCMKVKNYNPFFYINYKKEYHISDMNDIKVNPRSKNDYYKTLKGNTTKISFEYYKKLDEYQEKKQKYLKLEFDSLRKFGIVKKAFEETVDIHGEQVKFQRYESNINQFLRFFHIKDINLCKWINIEKSDLEESSGFSKCKYEYEVDFKDIHPSNINKIGPIKVLSYDIECTSCDGSFPQYSRKSDEIIQIGNTMEVYGKDADVNFIISLKNCQPIDNCEVINCKTEKELIQKWCEKINEIDPDIITGYNIWGFDYQYIYERAKFYFDIDEVLNISRIEDLSQSNFRDNEKIYIIKHLSSSAMGDNELKYLNTAGRINIDLLKYVRDNKKLACYKLDFVAEEFIGQNKNPVTPNQIFDWYREGKPEKITEIAKYCIQDCKLVNKLVNKLSVIENSVGMSNTCWIPLNYVFTRGQGIKAQSLVLKECSTLGYILPHKPKIEGSGDFKGATVLTAKSGIHYYPVSALDFASLYPSCMISHNLCISSFITKKKLDKYIKKYNWGIDKYREVKWDETDKETGITSTKTYYYVQPDRKNGKPIDSERAVLPQIAMKLLNKRNETKKLMKKEKDPFKKSIYDGLQLAYKITANSIYGQLGSTVGAIGKLEVAATITTCGRQLLELAQNFTLQHYEGSVAIYGDTDSIFMKFNLKDHTKCCPYHQKNMHKRIKKYHEIKNDLCEKMIENNEKYSHSRKAEAMMFKTDFRLYNKCDCPQVKDLMSENALKKSIEFACEVDRIITDLLPDHKVFVDGKQVDGCQQLEYEKTYLPYILFTKKRYVGKLFEHKTNLENDWYLDYKGIALKRRDSAIIVKKFYKNCLYKIMEGSKKNALDCLEKDLNNLMNNNEVKMYPIEDFILSKTLKSMSKYKMDKKILQSILILNKILQLKTILNKKDIDSDIVDKIIDNNPLRSKFIKKTCFETCKHIKYDGKTGNKILSFKMNCEKCNTNIKDTFGINQLLDYLNDTYNSKVVKKEDRNIYKLSKLKTYRFNKKILFDKKIIDIIDLLAEYYKNGNTKILIRIKNVLKKIYISKINTEIVFYNLRKISQPHVILTEKMTIRDPGSAPQINDRIQYCFIKVKGDSKKMLQGDLIENPDYIVENKISLDYNYYIEKQIKNPLLQLFEHVDEDKSKKIFKNIQNLNKNKLAGQTNIMDFFH</sequence>
<dbReference type="Gene3D" id="1.10.287.690">
    <property type="entry name" value="Helix hairpin bin"/>
    <property type="match status" value="1"/>
</dbReference>
<dbReference type="GO" id="GO:0006287">
    <property type="term" value="P:base-excision repair, gap-filling"/>
    <property type="evidence" value="ECO:0007669"/>
    <property type="project" value="TreeGrafter"/>
</dbReference>
<keyword evidence="6" id="KW-0238">DNA-binding</keyword>
<dbReference type="PROSITE" id="PS00116">
    <property type="entry name" value="DNA_POLYMERASE_B"/>
    <property type="match status" value="1"/>
</dbReference>
<dbReference type="PANTHER" id="PTHR10322:SF23">
    <property type="entry name" value="DNA POLYMERASE DELTA CATALYTIC SUBUNIT"/>
    <property type="match status" value="1"/>
</dbReference>
<protein>
    <recommendedName>
        <fullName evidence="2">DNA-directed DNA polymerase</fullName>
        <ecNumber evidence="2">2.7.7.7</ecNumber>
    </recommendedName>
</protein>
<dbReference type="Pfam" id="PF03104">
    <property type="entry name" value="DNA_pol_B_exo1"/>
    <property type="match status" value="1"/>
</dbReference>
<dbReference type="InterPro" id="IPR012337">
    <property type="entry name" value="RNaseH-like_sf"/>
</dbReference>
<dbReference type="GO" id="GO:0003677">
    <property type="term" value="F:DNA binding"/>
    <property type="evidence" value="ECO:0007669"/>
    <property type="project" value="UniProtKB-KW"/>
</dbReference>
<organism evidence="10">
    <name type="scientific">marine metagenome</name>
    <dbReference type="NCBI Taxonomy" id="408172"/>
    <lineage>
        <taxon>unclassified sequences</taxon>
        <taxon>metagenomes</taxon>
        <taxon>ecological metagenomes</taxon>
    </lineage>
</organism>
<name>A0A381UEN9_9ZZZZ</name>
<evidence type="ECO:0000256" key="7">
    <source>
        <dbReference type="ARBA" id="ARBA00049244"/>
    </source>
</evidence>
<dbReference type="InterPro" id="IPR006172">
    <property type="entry name" value="DNA-dir_DNA_pol_B"/>
</dbReference>
<proteinExistence type="inferred from homology"/>
<dbReference type="Gene3D" id="3.90.1600.10">
    <property type="entry name" value="Palm domain of DNA polymerase"/>
    <property type="match status" value="1"/>
</dbReference>
<dbReference type="PRINTS" id="PR00106">
    <property type="entry name" value="DNAPOLB"/>
</dbReference>
<keyword evidence="5" id="KW-0239">DNA-directed DNA polymerase</keyword>
<dbReference type="EMBL" id="UINC01006202">
    <property type="protein sequence ID" value="SVA26108.1"/>
    <property type="molecule type" value="Genomic_DNA"/>
</dbReference>
<dbReference type="GO" id="GO:0000166">
    <property type="term" value="F:nucleotide binding"/>
    <property type="evidence" value="ECO:0007669"/>
    <property type="project" value="InterPro"/>
</dbReference>
<accession>A0A381UEN9</accession>
<feature type="domain" description="DNA-directed DNA polymerase family B multifunctional" evidence="8">
    <location>
        <begin position="995"/>
        <end position="1151"/>
    </location>
</feature>
<comment type="catalytic activity">
    <reaction evidence="7">
        <text>DNA(n) + a 2'-deoxyribonucleoside 5'-triphosphate = DNA(n+1) + diphosphate</text>
        <dbReference type="Rhea" id="RHEA:22508"/>
        <dbReference type="Rhea" id="RHEA-COMP:17339"/>
        <dbReference type="Rhea" id="RHEA-COMP:17340"/>
        <dbReference type="ChEBI" id="CHEBI:33019"/>
        <dbReference type="ChEBI" id="CHEBI:61560"/>
        <dbReference type="ChEBI" id="CHEBI:173112"/>
        <dbReference type="EC" id="2.7.7.7"/>
    </reaction>
</comment>
<evidence type="ECO:0000259" key="9">
    <source>
        <dbReference type="Pfam" id="PF03104"/>
    </source>
</evidence>
<dbReference type="GO" id="GO:0008296">
    <property type="term" value="F:3'-5'-DNA exonuclease activity"/>
    <property type="evidence" value="ECO:0007669"/>
    <property type="project" value="TreeGrafter"/>
</dbReference>
<dbReference type="GO" id="GO:0006297">
    <property type="term" value="P:nucleotide-excision repair, DNA gap filling"/>
    <property type="evidence" value="ECO:0007669"/>
    <property type="project" value="TreeGrafter"/>
</dbReference>
<evidence type="ECO:0000256" key="2">
    <source>
        <dbReference type="ARBA" id="ARBA00012417"/>
    </source>
</evidence>
<dbReference type="Gene3D" id="1.10.132.60">
    <property type="entry name" value="DNA polymerase family B, C-terminal domain"/>
    <property type="match status" value="2"/>
</dbReference>
<dbReference type="InterPro" id="IPR017964">
    <property type="entry name" value="DNA-dir_DNA_pol_B_CS"/>
</dbReference>
<dbReference type="SMART" id="SM00486">
    <property type="entry name" value="POLBc"/>
    <property type="match status" value="1"/>
</dbReference>
<dbReference type="Gene3D" id="3.30.420.10">
    <property type="entry name" value="Ribonuclease H-like superfamily/Ribonuclease H"/>
    <property type="match status" value="1"/>
</dbReference>
<dbReference type="GO" id="GO:0045004">
    <property type="term" value="P:DNA replication proofreading"/>
    <property type="evidence" value="ECO:0007669"/>
    <property type="project" value="TreeGrafter"/>
</dbReference>
<feature type="domain" description="DNA-directed DNA polymerase family B multifunctional" evidence="8">
    <location>
        <begin position="435"/>
        <end position="698"/>
    </location>
</feature>
<evidence type="ECO:0000313" key="10">
    <source>
        <dbReference type="EMBL" id="SVA26108.1"/>
    </source>
</evidence>
<evidence type="ECO:0000256" key="5">
    <source>
        <dbReference type="ARBA" id="ARBA00022932"/>
    </source>
</evidence>
<evidence type="ECO:0000256" key="3">
    <source>
        <dbReference type="ARBA" id="ARBA00022679"/>
    </source>
</evidence>
<dbReference type="InterPro" id="IPR006133">
    <property type="entry name" value="DNA-dir_DNA_pol_B_exonuc"/>
</dbReference>
<evidence type="ECO:0000256" key="4">
    <source>
        <dbReference type="ARBA" id="ARBA00022695"/>
    </source>
</evidence>
<evidence type="ECO:0000256" key="1">
    <source>
        <dbReference type="ARBA" id="ARBA00005755"/>
    </source>
</evidence>
<evidence type="ECO:0000256" key="6">
    <source>
        <dbReference type="ARBA" id="ARBA00023125"/>
    </source>
</evidence>
<dbReference type="GO" id="GO:0043625">
    <property type="term" value="C:delta DNA polymerase complex"/>
    <property type="evidence" value="ECO:0007669"/>
    <property type="project" value="TreeGrafter"/>
</dbReference>
<gene>
    <name evidence="10" type="ORF">METZ01_LOCUS78962</name>
</gene>
<dbReference type="PANTHER" id="PTHR10322">
    <property type="entry name" value="DNA POLYMERASE CATALYTIC SUBUNIT"/>
    <property type="match status" value="1"/>
</dbReference>
<dbReference type="InterPro" id="IPR050240">
    <property type="entry name" value="DNA_pol_type-B"/>
</dbReference>
<dbReference type="EC" id="2.7.7.7" evidence="2"/>
<dbReference type="InterPro" id="IPR042087">
    <property type="entry name" value="DNA_pol_B_thumb"/>
</dbReference>
<dbReference type="Gene3D" id="3.30.342.10">
    <property type="entry name" value="DNA Polymerase, chain B, domain 1"/>
    <property type="match status" value="1"/>
</dbReference>
<evidence type="ECO:0000259" key="8">
    <source>
        <dbReference type="Pfam" id="PF00136"/>
    </source>
</evidence>
<dbReference type="InterPro" id="IPR006134">
    <property type="entry name" value="DNA-dir_DNA_pol_B_multi_dom"/>
</dbReference>
<feature type="domain" description="DNA-directed DNA polymerase family B multifunctional" evidence="8">
    <location>
        <begin position="787"/>
        <end position="898"/>
    </location>
</feature>